<evidence type="ECO:0000313" key="4">
    <source>
        <dbReference type="Proteomes" id="UP000031774"/>
    </source>
</evidence>
<comment type="similarity">
    <text evidence="1">Belongs to the CAPAB/TerDEXZ family.</text>
</comment>
<proteinExistence type="inferred from homology"/>
<organism evidence="3 4">
    <name type="scientific">Streptomyces vietnamensis</name>
    <dbReference type="NCBI Taxonomy" id="362257"/>
    <lineage>
        <taxon>Bacteria</taxon>
        <taxon>Bacillati</taxon>
        <taxon>Actinomycetota</taxon>
        <taxon>Actinomycetes</taxon>
        <taxon>Kitasatosporales</taxon>
        <taxon>Streptomycetaceae</taxon>
        <taxon>Streptomyces</taxon>
    </lineage>
</organism>
<reference evidence="3 4" key="1">
    <citation type="submission" date="2014-12" db="EMBL/GenBank/DDBJ databases">
        <title>Complete genome sequence of Streptomyces vietnamensis strain GIMV4.0001, a genetic manipulable producer of the benzoisochromanequinone antibiotic granaticin.</title>
        <authorList>
            <person name="Deng M.R."/>
            <person name="Guo J."/>
            <person name="Ma L.Y."/>
            <person name="Feng G.D."/>
            <person name="Mo C.Y."/>
            <person name="Zhu H.H."/>
        </authorList>
    </citation>
    <scope>NUCLEOTIDE SEQUENCE [LARGE SCALE GENOMIC DNA]</scope>
    <source>
        <strain evidence="4">GIMV4.0001</strain>
    </source>
</reference>
<dbReference type="AlphaFoldDB" id="A0A0B5IDC6"/>
<dbReference type="Gene3D" id="2.60.60.30">
    <property type="entry name" value="sav2460 like domains"/>
    <property type="match status" value="1"/>
</dbReference>
<dbReference type="Proteomes" id="UP000031774">
    <property type="component" value="Chromosome"/>
</dbReference>
<evidence type="ECO:0000256" key="1">
    <source>
        <dbReference type="ARBA" id="ARBA00008775"/>
    </source>
</evidence>
<dbReference type="CDD" id="cd06974">
    <property type="entry name" value="TerD_like"/>
    <property type="match status" value="1"/>
</dbReference>
<dbReference type="RefSeq" id="WP_041131607.1">
    <property type="nucleotide sequence ID" value="NZ_CP010407.1"/>
</dbReference>
<accession>A0A0B5IDC6</accession>
<dbReference type="PANTHER" id="PTHR32097:SF4">
    <property type="entry name" value="GENERAL STRESS PROTEIN 16U"/>
    <property type="match status" value="1"/>
</dbReference>
<feature type="domain" description="TerD" evidence="2">
    <location>
        <begin position="5"/>
        <end position="162"/>
    </location>
</feature>
<dbReference type="STRING" id="362257.SVTN_28070"/>
<dbReference type="HOGENOM" id="CLU_1517049_0_0_11"/>
<gene>
    <name evidence="3" type="ORF">SVTN_28070</name>
</gene>
<dbReference type="Pfam" id="PF02342">
    <property type="entry name" value="TerD"/>
    <property type="match status" value="1"/>
</dbReference>
<dbReference type="PANTHER" id="PTHR32097">
    <property type="entry name" value="CAMP-BINDING PROTEIN 1-RELATED"/>
    <property type="match status" value="1"/>
</dbReference>
<dbReference type="KEGG" id="svt:SVTN_28070"/>
<evidence type="ECO:0000313" key="3">
    <source>
        <dbReference type="EMBL" id="AJF67673.1"/>
    </source>
</evidence>
<name>A0A0B5IDC6_9ACTN</name>
<dbReference type="InterPro" id="IPR003325">
    <property type="entry name" value="TerD"/>
</dbReference>
<sequence length="176" mass="18719">MSGLNKGVGRVEVTLKWDPAPTGMPAHDLDLVAGVFPTGDPYGAPAHLVHFGSRSPDGTITLHRDSRTGQGFGYDEAMTLELDRLDPRYARVVVGVAIQQGGGRLTFGDIANTGIRVREGYTDLLTHDFADVPGARSATVVEFTRDGADGWSYRSISRGFDADPQTFGTLLGSAPA</sequence>
<keyword evidence="4" id="KW-1185">Reference proteome</keyword>
<dbReference type="InterPro" id="IPR051324">
    <property type="entry name" value="Stress/Tellurium_Resist"/>
</dbReference>
<protein>
    <submittedName>
        <fullName evidence="3">TerD-family protein</fullName>
    </submittedName>
</protein>
<evidence type="ECO:0000259" key="2">
    <source>
        <dbReference type="Pfam" id="PF02342"/>
    </source>
</evidence>
<dbReference type="EMBL" id="CP010407">
    <property type="protein sequence ID" value="AJF67673.1"/>
    <property type="molecule type" value="Genomic_DNA"/>
</dbReference>